<name>A0A6G9ZFK9_9NOCA</name>
<sequence>MLDEAKARAFHLETHDDYLAENETDSLRAFLDDETIDPGGDWFIPWGDQVRRMANRGVAVQRARIVSEPHTGYTRYLLALARHNLDAGEDVRYLARADAEPAESASEDFWVLDDRVVSFSLFDEDDYWIGGAVTDDPTIVNCAIAIRDRVWSAAIPYHDYLTRQAT</sequence>
<evidence type="ECO:0000313" key="3">
    <source>
        <dbReference type="Proteomes" id="UP000500953"/>
    </source>
</evidence>
<organism evidence="2 3">
    <name type="scientific">Nocardia terpenica</name>
    <dbReference type="NCBI Taxonomy" id="455432"/>
    <lineage>
        <taxon>Bacteria</taxon>
        <taxon>Bacillati</taxon>
        <taxon>Actinomycetota</taxon>
        <taxon>Actinomycetes</taxon>
        <taxon>Mycobacteriales</taxon>
        <taxon>Nocardiaceae</taxon>
        <taxon>Nocardia</taxon>
    </lineage>
</organism>
<proteinExistence type="predicted"/>
<reference evidence="2 3" key="1">
    <citation type="journal article" date="2019" name="ACS Chem. Biol.">
        <title>Identification and Mobilization of a Cryptic Antibiotic Biosynthesis Gene Locus from a Human-Pathogenic Nocardia Isolate.</title>
        <authorList>
            <person name="Herisse M."/>
            <person name="Ishida K."/>
            <person name="Porter J.L."/>
            <person name="Howden B."/>
            <person name="Hertweck C."/>
            <person name="Stinear T.P."/>
            <person name="Pidot S.J."/>
        </authorList>
    </citation>
    <scope>NUCLEOTIDE SEQUENCE [LARGE SCALE GENOMIC DNA]</scope>
    <source>
        <strain evidence="2 3">AUSMDU00012715</strain>
    </source>
</reference>
<protein>
    <recommendedName>
        <fullName evidence="1">DUF6879 domain-containing protein</fullName>
    </recommendedName>
</protein>
<gene>
    <name evidence="2" type="ORF">F6W96_41360</name>
</gene>
<dbReference type="Proteomes" id="UP000500953">
    <property type="component" value="Chromosome"/>
</dbReference>
<evidence type="ECO:0000259" key="1">
    <source>
        <dbReference type="Pfam" id="PF21806"/>
    </source>
</evidence>
<evidence type="ECO:0000313" key="2">
    <source>
        <dbReference type="EMBL" id="QIS23783.1"/>
    </source>
</evidence>
<feature type="domain" description="DUF6879" evidence="1">
    <location>
        <begin position="2"/>
        <end position="161"/>
    </location>
</feature>
<accession>A0A6G9ZFK9</accession>
<dbReference type="Pfam" id="PF21806">
    <property type="entry name" value="DUF6879"/>
    <property type="match status" value="1"/>
</dbReference>
<dbReference type="AlphaFoldDB" id="A0A6G9ZFK9"/>
<dbReference type="RefSeq" id="WP_238845699.1">
    <property type="nucleotide sequence ID" value="NZ_CP046173.1"/>
</dbReference>
<dbReference type="EMBL" id="CP046173">
    <property type="protein sequence ID" value="QIS23783.1"/>
    <property type="molecule type" value="Genomic_DNA"/>
</dbReference>
<dbReference type="InterPro" id="IPR049244">
    <property type="entry name" value="DUF6879"/>
</dbReference>